<organism evidence="2 3">
    <name type="scientific">Dyadobacter endophyticus</name>
    <dbReference type="NCBI Taxonomy" id="1749036"/>
    <lineage>
        <taxon>Bacteria</taxon>
        <taxon>Pseudomonadati</taxon>
        <taxon>Bacteroidota</taxon>
        <taxon>Cytophagia</taxon>
        <taxon>Cytophagales</taxon>
        <taxon>Spirosomataceae</taxon>
        <taxon>Dyadobacter</taxon>
    </lineage>
</organism>
<accession>A0ABQ1YI66</accession>
<feature type="transmembrane region" description="Helical" evidence="1">
    <location>
        <begin position="113"/>
        <end position="134"/>
    </location>
</feature>
<feature type="transmembrane region" description="Helical" evidence="1">
    <location>
        <begin position="221"/>
        <end position="241"/>
    </location>
</feature>
<proteinExistence type="predicted"/>
<feature type="transmembrane region" description="Helical" evidence="1">
    <location>
        <begin position="253"/>
        <end position="277"/>
    </location>
</feature>
<sequence length="281" mass="31165">MSDIMTEKIDFLPGTTTKYPQKLLNLAVTIWFIVTTIGQWAFGIYIIAFYGASTASGELERWNEVLPHGYVKGDWKGNLIVGTHVLLAAILVVGGPLQLLASLRRSAPRIHRWLGRVYVSTAVIVATGGFIMVWTRGAVGDTVQHVSISIQTVYIIIFAWLAWRCARAGQFEKHRKWAMRLFMVVSGVWFFRVGLMCWLVINGGPAGFDQRTFSGPFLTALAVLVYALPVSLLLLELYFYARKAIKPVEITAIALLIFMVAVLMAIGVFGAIAGMWLPRIG</sequence>
<keyword evidence="3" id="KW-1185">Reference proteome</keyword>
<keyword evidence="1" id="KW-0472">Membrane</keyword>
<protein>
    <submittedName>
        <fullName evidence="2">Membrane protein</fullName>
    </submittedName>
</protein>
<feature type="transmembrane region" description="Helical" evidence="1">
    <location>
        <begin position="178"/>
        <end position="201"/>
    </location>
</feature>
<dbReference type="InterPro" id="IPR018750">
    <property type="entry name" value="DUF2306_membrane"/>
</dbReference>
<dbReference type="EMBL" id="BMIA01000001">
    <property type="protein sequence ID" value="GGH25529.1"/>
    <property type="molecule type" value="Genomic_DNA"/>
</dbReference>
<dbReference type="Pfam" id="PF10067">
    <property type="entry name" value="DUF2306"/>
    <property type="match status" value="1"/>
</dbReference>
<name>A0ABQ1YI66_9BACT</name>
<evidence type="ECO:0000313" key="2">
    <source>
        <dbReference type="EMBL" id="GGH25529.1"/>
    </source>
</evidence>
<keyword evidence="1" id="KW-1133">Transmembrane helix</keyword>
<feature type="transmembrane region" description="Helical" evidence="1">
    <location>
        <begin position="146"/>
        <end position="166"/>
    </location>
</feature>
<reference evidence="3" key="1">
    <citation type="journal article" date="2019" name="Int. J. Syst. Evol. Microbiol.">
        <title>The Global Catalogue of Microorganisms (GCM) 10K type strain sequencing project: providing services to taxonomists for standard genome sequencing and annotation.</title>
        <authorList>
            <consortium name="The Broad Institute Genomics Platform"/>
            <consortium name="The Broad Institute Genome Sequencing Center for Infectious Disease"/>
            <person name="Wu L."/>
            <person name="Ma J."/>
        </authorList>
    </citation>
    <scope>NUCLEOTIDE SEQUENCE [LARGE SCALE GENOMIC DNA]</scope>
    <source>
        <strain evidence="3">CGMCC 1.15288</strain>
    </source>
</reference>
<evidence type="ECO:0000313" key="3">
    <source>
        <dbReference type="Proteomes" id="UP000600214"/>
    </source>
</evidence>
<feature type="transmembrane region" description="Helical" evidence="1">
    <location>
        <begin position="23"/>
        <end position="52"/>
    </location>
</feature>
<dbReference type="Proteomes" id="UP000600214">
    <property type="component" value="Unassembled WGS sequence"/>
</dbReference>
<comment type="caution">
    <text evidence="2">The sequence shown here is derived from an EMBL/GenBank/DDBJ whole genome shotgun (WGS) entry which is preliminary data.</text>
</comment>
<gene>
    <name evidence="2" type="ORF">GCM10007423_09810</name>
</gene>
<evidence type="ECO:0000256" key="1">
    <source>
        <dbReference type="SAM" id="Phobius"/>
    </source>
</evidence>
<feature type="transmembrane region" description="Helical" evidence="1">
    <location>
        <begin position="79"/>
        <end position="101"/>
    </location>
</feature>
<keyword evidence="1" id="KW-0812">Transmembrane</keyword>